<name>Q46IG1_PROMT</name>
<dbReference type="KEGG" id="pmn:PMN2A_1227"/>
<organism evidence="2 3">
    <name type="scientific">Prochlorococcus marinus (strain NATL2A)</name>
    <dbReference type="NCBI Taxonomy" id="59920"/>
    <lineage>
        <taxon>Bacteria</taxon>
        <taxon>Bacillati</taxon>
        <taxon>Cyanobacteriota</taxon>
        <taxon>Cyanophyceae</taxon>
        <taxon>Synechococcales</taxon>
        <taxon>Prochlorococcaceae</taxon>
        <taxon>Prochlorococcus</taxon>
    </lineage>
</organism>
<evidence type="ECO:0000259" key="1">
    <source>
        <dbReference type="Pfam" id="PF13946"/>
    </source>
</evidence>
<dbReference type="RefSeq" id="WP_011295571.1">
    <property type="nucleotide sequence ID" value="NC_007335.2"/>
</dbReference>
<evidence type="ECO:0000313" key="2">
    <source>
        <dbReference type="EMBL" id="AAZ58717.1"/>
    </source>
</evidence>
<protein>
    <recommendedName>
        <fullName evidence="1">DUF4214 domain-containing protein</fullName>
    </recommendedName>
</protein>
<dbReference type="PRINTS" id="PR00313">
    <property type="entry name" value="CABNDNGRPT"/>
</dbReference>
<reference evidence="2 3" key="1">
    <citation type="journal article" date="2007" name="PLoS Genet.">
        <title>Patterns and implications of gene gain and loss in the evolution of Prochlorococcus.</title>
        <authorList>
            <person name="Kettler G.C."/>
            <person name="Martiny A.C."/>
            <person name="Huang K."/>
            <person name="Zucker J."/>
            <person name="Coleman M.L."/>
            <person name="Rodrigue S."/>
            <person name="Chen F."/>
            <person name="Lapidus A."/>
            <person name="Ferriera S."/>
            <person name="Johnson J."/>
            <person name="Steglich C."/>
            <person name="Church G.M."/>
            <person name="Richardson P."/>
            <person name="Chisholm S.W."/>
        </authorList>
    </citation>
    <scope>NUCLEOTIDE SEQUENCE [LARGE SCALE GENOMIC DNA]</scope>
    <source>
        <strain evidence="2 3">NATL2A</strain>
    </source>
</reference>
<dbReference type="InterPro" id="IPR025282">
    <property type="entry name" value="DUF4214"/>
</dbReference>
<accession>Q46IG1</accession>
<dbReference type="Proteomes" id="UP000002535">
    <property type="component" value="Chromosome"/>
</dbReference>
<gene>
    <name evidence="2" type="ordered locus">PMN2A_1227</name>
</gene>
<proteinExistence type="predicted"/>
<evidence type="ECO:0000313" key="3">
    <source>
        <dbReference type="Proteomes" id="UP000002535"/>
    </source>
</evidence>
<dbReference type="HOGENOM" id="CLU_293167_0_0_3"/>
<feature type="domain" description="DUF4214" evidence="1">
    <location>
        <begin position="40"/>
        <end position="97"/>
    </location>
</feature>
<keyword evidence="3" id="KW-1185">Reference proteome</keyword>
<sequence>MTNATSTQLQELYVAYFGRAADPTGLDYWTERGITTAAFAANMYAQPEFTSEYGTLSIESQVNQIYKNLFDRDADVAGLTYWSQQIRLGNLQLAEIANDLIWAAQNNSGSADDKAALSNRTEAAVAYTAKIKETTAGILSYQPLNDGLAADSTFAAGNNIIAARNYLSTIDKDTASTAAGIAASVATITSNGVPTTATASKTLTLTTNQDSVTGGAGNDKINGVIVGGATGTTIQAGDVIDGGSGVDTLNIAVSGDAATTLSGVQATGIEKVLLTNFDGPTGVTTVDTTLLGAPSTVGLSSSGSDGDTVFQGMTVLTNAELRNGAADLTLTHTSTAVSGSSDAITLDVSNLSGGTFTAASIETLTINSTLTQSQLTDVVIDNATALNVTGSANLQIVGDVDFADNATTTAIDGTVDASAFTGNLSIQLNTGDIASVTGGSGDDFVEFSTGFTSADVVDGGAGTDTLSLDLGNATLTSTTFANVSNVEVLEVNPTNDSAVVNADGVGSFTTLKAAGHTKTVHVTGSLNAAGDDYSYSLNGVSTSIASATGTNTDAEVAAELAASINALTGFTATAVDVDGTGDGVFITRTSDTGDTINFDSITGTGNIAVAEVGYSNVSFTNLTDQTVEISSGAQVTASLKDPSGTADSLTVNLTSPSGDKALTQTIEQISAGDIETLTINTSGLSANTVDYVVSTLTDGGTNALTTLKITGDSSLDIDGTITASKLVTVDASTFTGDLQLDGVAANQTITTGSGADSLVFGSNLNNADTVDGGAGTDTLSATVTGLTATTGALNVSNVETLNLTNGGVFVFDASKVTGASEIAVTTNTTSTTITNLAAGVKVGAGLNNTDGDVDGLFDISLADSSGTSDSLTFNLNDTDGTTPNTNTIEVKATGIETVTFDVTDDTDTSNANTSLDVDSLNAAKIVVVGSAADAGQTMTLNTLDTDTTAVDATGYFGILTATAGTAIATTFDLKGDRAHNITGSSKNDTFTIGETTNADITVNGNGGTDVLNLTLGDGDAITDNVSDVDTINLIISG</sequence>
<dbReference type="STRING" id="59920.PMN2A_1227"/>
<dbReference type="AlphaFoldDB" id="Q46IG1"/>
<dbReference type="Pfam" id="PF13946">
    <property type="entry name" value="DUF4214"/>
    <property type="match status" value="1"/>
</dbReference>
<dbReference type="EMBL" id="CP000095">
    <property type="protein sequence ID" value="AAZ58717.1"/>
    <property type="molecule type" value="Genomic_DNA"/>
</dbReference>
<dbReference type="OrthoDB" id="561758at2"/>